<dbReference type="SUPFAM" id="SSF58104">
    <property type="entry name" value="Methyl-accepting chemotaxis protein (MCP) signaling domain"/>
    <property type="match status" value="1"/>
</dbReference>
<evidence type="ECO:0000313" key="9">
    <source>
        <dbReference type="Proteomes" id="UP000029273"/>
    </source>
</evidence>
<comment type="caution">
    <text evidence="8">The sequence shown here is derived from an EMBL/GenBank/DDBJ whole genome shotgun (WGS) entry which is preliminary data.</text>
</comment>
<sequence>MKKNFPISQKEHPIDEKDLLISSTDVAGVITYSNENFAEISGFTVDELIGKSHNIVRHPHMPQAAFADLWKTLKENRPWMGIVQNRSKDGGSYWVDAYVTPVYNGGLCVGYESVRVKPRPEDRKRAERLYKALGPATSQDDRGVASERASRLAEKLGKPHLLDNLTNRVIFSILVVFSLITIMTMTSLPRDAITACTATLAALGIFGTWLMFRPLRELDASVRREIVDNPLMQAVYSGKRGEPGRLELAIRLLQSGQRTILGRLGEESKKLHQAADTSATELMRVIEQIELQHTQTDLVATAMNEMASTVQEVARNTTFAAEAAQNSHLETENGNRIAKDFSMYIRQAADQTALATHAMEKLLNDSEEIYKVTDLITQIAEQTNLLALNASIEAARAGEHGRGFAVVASEVSALSKKTQNATTNIRTQLEEFKKVINESAENMRSSQSISSQGVARIADVNNALTAISNAVDIINNMNTQIATSAEEQNSVAEEINQNVVNIRDGAEQITDSATRSKNLSDGLISLSAELDSLVARFQSISRKNMGFRR</sequence>
<evidence type="ECO:0000256" key="5">
    <source>
        <dbReference type="SAM" id="Phobius"/>
    </source>
</evidence>
<evidence type="ECO:0000256" key="3">
    <source>
        <dbReference type="ARBA" id="ARBA00029447"/>
    </source>
</evidence>
<dbReference type="PANTHER" id="PTHR32089:SF74">
    <property type="entry name" value="METHYL-ACCEPTING CHEMOTAXIS PROTEIN AER"/>
    <property type="match status" value="1"/>
</dbReference>
<evidence type="ECO:0000259" key="6">
    <source>
        <dbReference type="PROSITE" id="PS50111"/>
    </source>
</evidence>
<dbReference type="SUPFAM" id="SSF55785">
    <property type="entry name" value="PYP-like sensor domain (PAS domain)"/>
    <property type="match status" value="1"/>
</dbReference>
<gene>
    <name evidence="8" type="ORF">Thpro_022019</name>
</gene>
<dbReference type="InterPro" id="IPR004090">
    <property type="entry name" value="Chemotax_Me-accpt_rcpt"/>
</dbReference>
<keyword evidence="5" id="KW-0812">Transmembrane</keyword>
<evidence type="ECO:0000256" key="1">
    <source>
        <dbReference type="ARBA" id="ARBA00004370"/>
    </source>
</evidence>
<dbReference type="PANTHER" id="PTHR32089">
    <property type="entry name" value="METHYL-ACCEPTING CHEMOTAXIS PROTEIN MCPB"/>
    <property type="match status" value="1"/>
</dbReference>
<dbReference type="CDD" id="cd11386">
    <property type="entry name" value="MCP_signal"/>
    <property type="match status" value="1"/>
</dbReference>
<protein>
    <recommendedName>
        <fullName evidence="10">Chemotaxis protein</fullName>
    </recommendedName>
</protein>
<dbReference type="GO" id="GO:0006935">
    <property type="term" value="P:chemotaxis"/>
    <property type="evidence" value="ECO:0007669"/>
    <property type="project" value="InterPro"/>
</dbReference>
<dbReference type="OrthoDB" id="9781845at2"/>
<accession>A0A1A6C544</accession>
<dbReference type="CDD" id="cd00130">
    <property type="entry name" value="PAS"/>
    <property type="match status" value="1"/>
</dbReference>
<organism evidence="8 9">
    <name type="scientific">Acidihalobacter prosperus</name>
    <dbReference type="NCBI Taxonomy" id="160660"/>
    <lineage>
        <taxon>Bacteria</taxon>
        <taxon>Pseudomonadati</taxon>
        <taxon>Pseudomonadota</taxon>
        <taxon>Gammaproteobacteria</taxon>
        <taxon>Chromatiales</taxon>
        <taxon>Ectothiorhodospiraceae</taxon>
        <taxon>Acidihalobacter</taxon>
    </lineage>
</organism>
<keyword evidence="5" id="KW-0472">Membrane</keyword>
<dbReference type="InterPro" id="IPR004089">
    <property type="entry name" value="MCPsignal_dom"/>
</dbReference>
<feature type="transmembrane region" description="Helical" evidence="5">
    <location>
        <begin position="165"/>
        <end position="186"/>
    </location>
</feature>
<dbReference type="Gene3D" id="3.30.450.20">
    <property type="entry name" value="PAS domain"/>
    <property type="match status" value="1"/>
</dbReference>
<keyword evidence="2 4" id="KW-0807">Transducer</keyword>
<dbReference type="AlphaFoldDB" id="A0A1A6C544"/>
<dbReference type="Gene3D" id="1.10.287.950">
    <property type="entry name" value="Methyl-accepting chemotaxis protein"/>
    <property type="match status" value="1"/>
</dbReference>
<keyword evidence="9" id="KW-1185">Reference proteome</keyword>
<feature type="domain" description="PAS" evidence="7">
    <location>
        <begin position="25"/>
        <end position="52"/>
    </location>
</feature>
<dbReference type="InterPro" id="IPR000014">
    <property type="entry name" value="PAS"/>
</dbReference>
<feature type="domain" description="Methyl-accepting transducer" evidence="6">
    <location>
        <begin position="267"/>
        <end position="503"/>
    </location>
</feature>
<dbReference type="Pfam" id="PF08447">
    <property type="entry name" value="PAS_3"/>
    <property type="match status" value="1"/>
</dbReference>
<evidence type="ECO:0000259" key="7">
    <source>
        <dbReference type="PROSITE" id="PS50112"/>
    </source>
</evidence>
<dbReference type="EMBL" id="JQSG02000003">
    <property type="protein sequence ID" value="OBS09691.1"/>
    <property type="molecule type" value="Genomic_DNA"/>
</dbReference>
<evidence type="ECO:0000256" key="4">
    <source>
        <dbReference type="PROSITE-ProRule" id="PRU00284"/>
    </source>
</evidence>
<dbReference type="SMART" id="SM00283">
    <property type="entry name" value="MA"/>
    <property type="match status" value="1"/>
</dbReference>
<evidence type="ECO:0008006" key="10">
    <source>
        <dbReference type="Google" id="ProtNLM"/>
    </source>
</evidence>
<dbReference type="RefSeq" id="WP_038092483.1">
    <property type="nucleotide sequence ID" value="NZ_JQSG02000003.1"/>
</dbReference>
<dbReference type="NCBIfam" id="TIGR00229">
    <property type="entry name" value="sensory_box"/>
    <property type="match status" value="1"/>
</dbReference>
<comment type="similarity">
    <text evidence="3">Belongs to the methyl-accepting chemotaxis (MCP) protein family.</text>
</comment>
<dbReference type="Proteomes" id="UP000029273">
    <property type="component" value="Unassembled WGS sequence"/>
</dbReference>
<comment type="subcellular location">
    <subcellularLocation>
        <location evidence="1">Membrane</location>
    </subcellularLocation>
</comment>
<dbReference type="PRINTS" id="PR00260">
    <property type="entry name" value="CHEMTRNSDUCR"/>
</dbReference>
<keyword evidence="5" id="KW-1133">Transmembrane helix</keyword>
<dbReference type="PROSITE" id="PS50111">
    <property type="entry name" value="CHEMOTAXIS_TRANSDUC_2"/>
    <property type="match status" value="1"/>
</dbReference>
<feature type="transmembrane region" description="Helical" evidence="5">
    <location>
        <begin position="192"/>
        <end position="212"/>
    </location>
</feature>
<dbReference type="FunFam" id="1.10.287.950:FF:000001">
    <property type="entry name" value="Methyl-accepting chemotaxis sensory transducer"/>
    <property type="match status" value="1"/>
</dbReference>
<dbReference type="GO" id="GO:0004888">
    <property type="term" value="F:transmembrane signaling receptor activity"/>
    <property type="evidence" value="ECO:0007669"/>
    <property type="project" value="InterPro"/>
</dbReference>
<name>A0A1A6C544_9GAMM</name>
<dbReference type="GO" id="GO:0016020">
    <property type="term" value="C:membrane"/>
    <property type="evidence" value="ECO:0007669"/>
    <property type="project" value="UniProtKB-SubCell"/>
</dbReference>
<dbReference type="Pfam" id="PF00015">
    <property type="entry name" value="MCPsignal"/>
    <property type="match status" value="1"/>
</dbReference>
<dbReference type="InterPro" id="IPR013655">
    <property type="entry name" value="PAS_fold_3"/>
</dbReference>
<dbReference type="InterPro" id="IPR035965">
    <property type="entry name" value="PAS-like_dom_sf"/>
</dbReference>
<dbReference type="PROSITE" id="PS50112">
    <property type="entry name" value="PAS"/>
    <property type="match status" value="1"/>
</dbReference>
<dbReference type="GO" id="GO:0007165">
    <property type="term" value="P:signal transduction"/>
    <property type="evidence" value="ECO:0007669"/>
    <property type="project" value="UniProtKB-KW"/>
</dbReference>
<proteinExistence type="inferred from homology"/>
<reference evidence="8 9" key="1">
    <citation type="journal article" date="2014" name="Genome Announc.">
        <title>Draft Genome Sequence of the Iron-Oxidizing, Acidophilic, and Halotolerant 'Thiobacillus prosperus' Type Strain DSM 5130.</title>
        <authorList>
            <person name="Ossandon F.J."/>
            <person name="Cardenas J.P."/>
            <person name="Corbett M."/>
            <person name="Quatrini R."/>
            <person name="Holmes D.S."/>
            <person name="Watkin E."/>
        </authorList>
    </citation>
    <scope>NUCLEOTIDE SEQUENCE [LARGE SCALE GENOMIC DNA]</scope>
    <source>
        <strain evidence="8 9">DSM 5130</strain>
    </source>
</reference>
<evidence type="ECO:0000256" key="2">
    <source>
        <dbReference type="ARBA" id="ARBA00023224"/>
    </source>
</evidence>
<evidence type="ECO:0000313" key="8">
    <source>
        <dbReference type="EMBL" id="OBS09691.1"/>
    </source>
</evidence>